<feature type="transmembrane region" description="Helical" evidence="1">
    <location>
        <begin position="90"/>
        <end position="106"/>
    </location>
</feature>
<feature type="transmembrane region" description="Helical" evidence="1">
    <location>
        <begin position="325"/>
        <end position="346"/>
    </location>
</feature>
<keyword evidence="1" id="KW-0472">Membrane</keyword>
<dbReference type="Proteomes" id="UP000317572">
    <property type="component" value="Chromosome"/>
</dbReference>
<proteinExistence type="predicted"/>
<evidence type="ECO:0000313" key="2">
    <source>
        <dbReference type="EMBL" id="QDL33026.1"/>
    </source>
</evidence>
<protein>
    <submittedName>
        <fullName evidence="2">Uncharacterized protein</fullName>
    </submittedName>
</protein>
<name>A0A515CXZ7_SERLI</name>
<feature type="transmembrane region" description="Helical" evidence="1">
    <location>
        <begin position="43"/>
        <end position="59"/>
    </location>
</feature>
<evidence type="ECO:0000313" key="3">
    <source>
        <dbReference type="Proteomes" id="UP000317572"/>
    </source>
</evidence>
<feature type="transmembrane region" description="Helical" evidence="1">
    <location>
        <begin position="352"/>
        <end position="377"/>
    </location>
</feature>
<organism evidence="2 3">
    <name type="scientific">Serratia liquefaciens</name>
    <dbReference type="NCBI Taxonomy" id="614"/>
    <lineage>
        <taxon>Bacteria</taxon>
        <taxon>Pseudomonadati</taxon>
        <taxon>Pseudomonadota</taxon>
        <taxon>Gammaproteobacteria</taxon>
        <taxon>Enterobacterales</taxon>
        <taxon>Yersiniaceae</taxon>
        <taxon>Serratia</taxon>
    </lineage>
</organism>
<evidence type="ECO:0000256" key="1">
    <source>
        <dbReference type="SAM" id="Phobius"/>
    </source>
</evidence>
<feature type="transmembrane region" description="Helical" evidence="1">
    <location>
        <begin position="113"/>
        <end position="134"/>
    </location>
</feature>
<sequence>MSQALEIPYQQDKEREGLYLSLLRWCIAFFFIATPFNPYVNEMTIYLWIPLVFLDYQFISKLKKLNLNICVFLLSWMSLCFLFGRVDLAIKSFVLILGVAYIVKLGKPALEKIYICMLISAGWCVLQFLLYQFMGQSTSALIGPKAISIFIWGPYATKTFTNQYEVFFLPRMSGLSREAGFFVSLLIISFMIRIRDHKLSKFEYLLFILGYLFSLSKASFLLIIFFILYPIRKIMAKVPVILSVMGFIVLCIFLAQLLNVGLPSYFYDNQSIAHRLSASYLMLDMEIPNFIYGCDKDYGCFTNFQPIIDYLNSFGFKPNVGMAGVVMDMGIIGLIVIVFFLMFLGLDSYDAAILVCFTSTVTFFTVDSFIILTYYYIITNRGRFSINGRNNN</sequence>
<feature type="transmembrane region" description="Helical" evidence="1">
    <location>
        <begin position="204"/>
        <end position="228"/>
    </location>
</feature>
<dbReference type="RefSeq" id="WP_142815610.1">
    <property type="nucleotide sequence ID" value="NZ_CBCPIK010000009.1"/>
</dbReference>
<keyword evidence="1" id="KW-1133">Transmembrane helix</keyword>
<dbReference type="EMBL" id="CP033893">
    <property type="protein sequence ID" value="QDL33026.1"/>
    <property type="molecule type" value="Genomic_DNA"/>
</dbReference>
<reference evidence="2 3" key="1">
    <citation type="submission" date="2018-11" db="EMBL/GenBank/DDBJ databases">
        <title>The first complete genome of Serratia liquefaciens isolated from metalophyte plant revel distinctness adaptive mechanisms in an extreme habitat.</title>
        <authorList>
            <person name="Caneschi W.L."/>
            <person name="Sanchez A.B."/>
            <person name="Felestrino E.B."/>
            <person name="Assis R.A.B."/>
            <person name="Lemes C.G.C."/>
            <person name="Cordeiro I.F."/>
            <person name="Fonseca N.P."/>
            <person name="Villa M."/>
            <person name="Vieira I.T."/>
            <person name="Moraes L.A."/>
            <person name="Kamino L.H.Y."/>
            <person name="do Carmo F."/>
            <person name="Garcia C.M."/>
            <person name="Almeida N.F."/>
            <person name="Silva R.S."/>
            <person name="Ferro J.A."/>
            <person name="Ferro M.I.T."/>
            <person name="Varani A.M."/>
            <person name="Ferreira R.M."/>
            <person name="dos Santos V.L."/>
            <person name="Silva U.C."/>
            <person name="Setubal J.C."/>
            <person name="Moreira L.M."/>
        </authorList>
    </citation>
    <scope>NUCLEOTIDE SEQUENCE [LARGE SCALE GENOMIC DNA]</scope>
    <source>
        <strain evidence="2 3">FG3</strain>
    </source>
</reference>
<accession>A0A515CXZ7</accession>
<feature type="transmembrane region" description="Helical" evidence="1">
    <location>
        <begin position="18"/>
        <end position="37"/>
    </location>
</feature>
<keyword evidence="1" id="KW-0812">Transmembrane</keyword>
<dbReference type="AlphaFoldDB" id="A0A515CXZ7"/>
<feature type="transmembrane region" description="Helical" evidence="1">
    <location>
        <begin position="174"/>
        <end position="192"/>
    </location>
</feature>
<gene>
    <name evidence="2" type="ORF">EGO53_15000</name>
</gene>
<feature type="transmembrane region" description="Helical" evidence="1">
    <location>
        <begin position="240"/>
        <end position="262"/>
    </location>
</feature>